<dbReference type="InterPro" id="IPR003782">
    <property type="entry name" value="SCO1/SenC"/>
</dbReference>
<feature type="transmembrane region" description="Helical" evidence="3">
    <location>
        <begin position="20"/>
        <end position="44"/>
    </location>
</feature>
<comment type="caution">
    <text evidence="5">The sequence shown here is derived from an EMBL/GenBank/DDBJ whole genome shotgun (WGS) entry which is preliminary data.</text>
</comment>
<keyword evidence="3" id="KW-0812">Transmembrane</keyword>
<dbReference type="Gene3D" id="3.40.30.10">
    <property type="entry name" value="Glutaredoxin"/>
    <property type="match status" value="1"/>
</dbReference>
<dbReference type="CDD" id="cd02968">
    <property type="entry name" value="SCO"/>
    <property type="match status" value="1"/>
</dbReference>
<accession>A0ABV7V316</accession>
<name>A0ABV7V316_9SPHN</name>
<dbReference type="PANTHER" id="PTHR12151">
    <property type="entry name" value="ELECTRON TRANSPORT PROTIN SCO1/SENC FAMILY MEMBER"/>
    <property type="match status" value="1"/>
</dbReference>
<sequence length="213" mass="22482">MPDIEESKAGQASAGARWPWRAGLVLLAAAAGFTGLALGINHFAQAPSQDRQPAIGGPFTLTAPDGKTVTEQALAGKPFAIFFGFTRCPDVCPTSLARMARLREKLGADGLKFAIVFVSVDVGRDKPADLGRYVGLFGTPILGLTGTQAQIDAIKRGYGVYSAKVSQPGGDYTIDHTAAIYLMDRHGQFANLITYDEPDDSALAKLKALIAQA</sequence>
<keyword evidence="2" id="KW-0186">Copper</keyword>
<gene>
    <name evidence="5" type="ORF">ACFOOT_10330</name>
</gene>
<evidence type="ECO:0000256" key="2">
    <source>
        <dbReference type="ARBA" id="ARBA00023008"/>
    </source>
</evidence>
<dbReference type="EMBL" id="JBHRYE010000014">
    <property type="protein sequence ID" value="MFC3671820.1"/>
    <property type="molecule type" value="Genomic_DNA"/>
</dbReference>
<keyword evidence="6" id="KW-1185">Reference proteome</keyword>
<protein>
    <submittedName>
        <fullName evidence="5">SCO family protein</fullName>
    </submittedName>
</protein>
<dbReference type="Proteomes" id="UP001595683">
    <property type="component" value="Unassembled WGS sequence"/>
</dbReference>
<dbReference type="RefSeq" id="WP_191326286.1">
    <property type="nucleotide sequence ID" value="NZ_BMZP01000038.1"/>
</dbReference>
<dbReference type="SUPFAM" id="SSF52833">
    <property type="entry name" value="Thioredoxin-like"/>
    <property type="match status" value="1"/>
</dbReference>
<organism evidence="5 6">
    <name type="scientific">Novosphingobium pokkalii</name>
    <dbReference type="NCBI Taxonomy" id="1770194"/>
    <lineage>
        <taxon>Bacteria</taxon>
        <taxon>Pseudomonadati</taxon>
        <taxon>Pseudomonadota</taxon>
        <taxon>Alphaproteobacteria</taxon>
        <taxon>Sphingomonadales</taxon>
        <taxon>Sphingomonadaceae</taxon>
        <taxon>Novosphingobium</taxon>
    </lineage>
</organism>
<keyword evidence="3" id="KW-1133">Transmembrane helix</keyword>
<evidence type="ECO:0000256" key="1">
    <source>
        <dbReference type="ARBA" id="ARBA00010996"/>
    </source>
</evidence>
<evidence type="ECO:0000313" key="6">
    <source>
        <dbReference type="Proteomes" id="UP001595683"/>
    </source>
</evidence>
<dbReference type="Pfam" id="PF02630">
    <property type="entry name" value="SCO1-SenC"/>
    <property type="match status" value="1"/>
</dbReference>
<proteinExistence type="inferred from homology"/>
<feature type="domain" description="Thioredoxin" evidence="4">
    <location>
        <begin position="50"/>
        <end position="213"/>
    </location>
</feature>
<comment type="similarity">
    <text evidence="1">Belongs to the SCO1/2 family.</text>
</comment>
<evidence type="ECO:0000259" key="4">
    <source>
        <dbReference type="PROSITE" id="PS51352"/>
    </source>
</evidence>
<evidence type="ECO:0000256" key="3">
    <source>
        <dbReference type="SAM" id="Phobius"/>
    </source>
</evidence>
<reference evidence="6" key="1">
    <citation type="journal article" date="2019" name="Int. J. Syst. Evol. Microbiol.">
        <title>The Global Catalogue of Microorganisms (GCM) 10K type strain sequencing project: providing services to taxonomists for standard genome sequencing and annotation.</title>
        <authorList>
            <consortium name="The Broad Institute Genomics Platform"/>
            <consortium name="The Broad Institute Genome Sequencing Center for Infectious Disease"/>
            <person name="Wu L."/>
            <person name="Ma J."/>
        </authorList>
    </citation>
    <scope>NUCLEOTIDE SEQUENCE [LARGE SCALE GENOMIC DNA]</scope>
    <source>
        <strain evidence="6">KCTC 42224</strain>
    </source>
</reference>
<keyword evidence="3" id="KW-0472">Membrane</keyword>
<dbReference type="InterPro" id="IPR036249">
    <property type="entry name" value="Thioredoxin-like_sf"/>
</dbReference>
<dbReference type="InterPro" id="IPR013766">
    <property type="entry name" value="Thioredoxin_domain"/>
</dbReference>
<dbReference type="PROSITE" id="PS51352">
    <property type="entry name" value="THIOREDOXIN_2"/>
    <property type="match status" value="1"/>
</dbReference>
<dbReference type="PANTHER" id="PTHR12151:SF25">
    <property type="entry name" value="LINALOOL DEHYDRATASE_ISOMERASE DOMAIN-CONTAINING PROTEIN"/>
    <property type="match status" value="1"/>
</dbReference>
<evidence type="ECO:0000313" key="5">
    <source>
        <dbReference type="EMBL" id="MFC3671820.1"/>
    </source>
</evidence>